<comment type="caution">
    <text evidence="1">The sequence shown here is derived from an EMBL/GenBank/DDBJ whole genome shotgun (WGS) entry which is preliminary data.</text>
</comment>
<dbReference type="Pfam" id="PF13671">
    <property type="entry name" value="AAA_33"/>
    <property type="match status" value="1"/>
</dbReference>
<gene>
    <name evidence="1" type="ORF">HNR67_006587</name>
</gene>
<accession>A0A7W7FYV5</accession>
<dbReference type="Proteomes" id="UP000533598">
    <property type="component" value="Unassembled WGS sequence"/>
</dbReference>
<protein>
    <submittedName>
        <fullName evidence="1">Putative ABC-type ATPase</fullName>
    </submittedName>
</protein>
<reference evidence="1 2" key="1">
    <citation type="submission" date="2020-08" db="EMBL/GenBank/DDBJ databases">
        <title>Sequencing the genomes of 1000 actinobacteria strains.</title>
        <authorList>
            <person name="Klenk H.-P."/>
        </authorList>
    </citation>
    <scope>NUCLEOTIDE SEQUENCE [LARGE SCALE GENOMIC DNA]</scope>
    <source>
        <strain evidence="1 2">DSM 44230</strain>
    </source>
</reference>
<name>A0A7W7FYV5_9PSEU</name>
<dbReference type="SUPFAM" id="SSF52540">
    <property type="entry name" value="P-loop containing nucleoside triphosphate hydrolases"/>
    <property type="match status" value="1"/>
</dbReference>
<organism evidence="1 2">
    <name type="scientific">Crossiella cryophila</name>
    <dbReference type="NCBI Taxonomy" id="43355"/>
    <lineage>
        <taxon>Bacteria</taxon>
        <taxon>Bacillati</taxon>
        <taxon>Actinomycetota</taxon>
        <taxon>Actinomycetes</taxon>
        <taxon>Pseudonocardiales</taxon>
        <taxon>Pseudonocardiaceae</taxon>
        <taxon>Crossiella</taxon>
    </lineage>
</organism>
<proteinExistence type="predicted"/>
<evidence type="ECO:0000313" key="2">
    <source>
        <dbReference type="Proteomes" id="UP000533598"/>
    </source>
</evidence>
<evidence type="ECO:0000313" key="1">
    <source>
        <dbReference type="EMBL" id="MBB4680469.1"/>
    </source>
</evidence>
<keyword evidence="2" id="KW-1185">Reference proteome</keyword>
<dbReference type="AlphaFoldDB" id="A0A7W7FYV5"/>
<dbReference type="RefSeq" id="WP_185006306.1">
    <property type="nucleotide sequence ID" value="NZ_BAAAUI010000005.1"/>
</dbReference>
<dbReference type="Gene3D" id="3.40.50.300">
    <property type="entry name" value="P-loop containing nucleotide triphosphate hydrolases"/>
    <property type="match status" value="1"/>
</dbReference>
<dbReference type="EMBL" id="JACHMH010000001">
    <property type="protein sequence ID" value="MBB4680469.1"/>
    <property type="molecule type" value="Genomic_DNA"/>
</dbReference>
<dbReference type="InterPro" id="IPR027417">
    <property type="entry name" value="P-loop_NTPase"/>
</dbReference>
<sequence length="167" mass="18102">MAGDRFPVLWLCGPSGVGKSTVGWEIHTQLPRTGYLDTDQLGLCSPVPADDPANHRVKAANLAAMWSAYRTVGRDGLIVSGILESATVARGYTSALPGAAVTLCRLRVRSRELRDRIHRRGWLTELADASVRAAEAMDRDDFADVCVDTTGLSAVAVARLVLERWAR</sequence>